<feature type="transmembrane region" description="Helical" evidence="1">
    <location>
        <begin position="29"/>
        <end position="58"/>
    </location>
</feature>
<protein>
    <recommendedName>
        <fullName evidence="4">DUF4190 domain-containing protein</fullName>
    </recommendedName>
</protein>
<proteinExistence type="predicted"/>
<sequence length="104" mass="10147">MTTTAPTSTAPTVDYGPSAVRAEPRGLGIASLVLGIVSILTGGGAVVGPIAGLALGIVSLSREPGNRTMAIWGIVLNAVVLGIAALAALGTIAVALFALPFAIL</sequence>
<organism evidence="2 3">
    <name type="scientific">Agromyces rhizosphaerae</name>
    <dbReference type="NCBI Taxonomy" id="88374"/>
    <lineage>
        <taxon>Bacteria</taxon>
        <taxon>Bacillati</taxon>
        <taxon>Actinomycetota</taxon>
        <taxon>Actinomycetes</taxon>
        <taxon>Micrococcales</taxon>
        <taxon>Microbacteriaceae</taxon>
        <taxon>Agromyces</taxon>
    </lineage>
</organism>
<reference evidence="2" key="1">
    <citation type="submission" date="2022-12" db="EMBL/GenBank/DDBJ databases">
        <title>Reference genome sequencing for broad-spectrum identification of bacterial and archaeal isolates by mass spectrometry.</title>
        <authorList>
            <person name="Sekiguchi Y."/>
            <person name="Tourlousse D.M."/>
        </authorList>
    </citation>
    <scope>NUCLEOTIDE SEQUENCE</scope>
    <source>
        <strain evidence="2">14</strain>
    </source>
</reference>
<name>A0A9W6CXX5_9MICO</name>
<keyword evidence="1" id="KW-1133">Transmembrane helix</keyword>
<keyword evidence="1" id="KW-0472">Membrane</keyword>
<comment type="caution">
    <text evidence="2">The sequence shown here is derived from an EMBL/GenBank/DDBJ whole genome shotgun (WGS) entry which is preliminary data.</text>
</comment>
<dbReference type="RefSeq" id="WP_281881878.1">
    <property type="nucleotide sequence ID" value="NZ_BSDP01000001.1"/>
</dbReference>
<evidence type="ECO:0008006" key="4">
    <source>
        <dbReference type="Google" id="ProtNLM"/>
    </source>
</evidence>
<dbReference type="EMBL" id="BSDP01000001">
    <property type="protein sequence ID" value="GLI25883.1"/>
    <property type="molecule type" value="Genomic_DNA"/>
</dbReference>
<gene>
    <name evidence="2" type="ORF">ARHIZOSPH14_01250</name>
</gene>
<dbReference type="Proteomes" id="UP001144396">
    <property type="component" value="Unassembled WGS sequence"/>
</dbReference>
<keyword evidence="1" id="KW-0812">Transmembrane</keyword>
<evidence type="ECO:0000313" key="3">
    <source>
        <dbReference type="Proteomes" id="UP001144396"/>
    </source>
</evidence>
<feature type="transmembrane region" description="Helical" evidence="1">
    <location>
        <begin position="70"/>
        <end position="103"/>
    </location>
</feature>
<keyword evidence="3" id="KW-1185">Reference proteome</keyword>
<evidence type="ECO:0000313" key="2">
    <source>
        <dbReference type="EMBL" id="GLI25883.1"/>
    </source>
</evidence>
<evidence type="ECO:0000256" key="1">
    <source>
        <dbReference type="SAM" id="Phobius"/>
    </source>
</evidence>
<accession>A0A9W6CXX5</accession>
<dbReference type="AlphaFoldDB" id="A0A9W6CXX5"/>